<dbReference type="PANTHER" id="PTHR31105">
    <property type="entry name" value="EXTRA-LARGE G-PROTEIN-LIKE"/>
    <property type="match status" value="1"/>
</dbReference>
<evidence type="ECO:0000313" key="5">
    <source>
        <dbReference type="Proteomes" id="UP000187203"/>
    </source>
</evidence>
<feature type="compositionally biased region" description="Basic and acidic residues" evidence="1">
    <location>
        <begin position="260"/>
        <end position="283"/>
    </location>
</feature>
<feature type="domain" description="Probable zinc-ribbon" evidence="2">
    <location>
        <begin position="491"/>
        <end position="535"/>
    </location>
</feature>
<evidence type="ECO:0000313" key="4">
    <source>
        <dbReference type="EMBL" id="OMO85172.1"/>
    </source>
</evidence>
<evidence type="ECO:0000259" key="2">
    <source>
        <dbReference type="Pfam" id="PF11331"/>
    </source>
</evidence>
<dbReference type="AlphaFoldDB" id="A0A1R3IRG8"/>
<feature type="compositionally biased region" description="Low complexity" evidence="1">
    <location>
        <begin position="628"/>
        <end position="642"/>
    </location>
</feature>
<feature type="compositionally biased region" description="Polar residues" evidence="1">
    <location>
        <begin position="608"/>
        <end position="627"/>
    </location>
</feature>
<dbReference type="InterPro" id="IPR021480">
    <property type="entry name" value="Zinc_ribbon_12"/>
</dbReference>
<dbReference type="Pfam" id="PF11331">
    <property type="entry name" value="Zn_ribbon_12"/>
    <property type="match status" value="1"/>
</dbReference>
<organism evidence="4 5">
    <name type="scientific">Corchorus olitorius</name>
    <dbReference type="NCBI Taxonomy" id="93759"/>
    <lineage>
        <taxon>Eukaryota</taxon>
        <taxon>Viridiplantae</taxon>
        <taxon>Streptophyta</taxon>
        <taxon>Embryophyta</taxon>
        <taxon>Tracheophyta</taxon>
        <taxon>Spermatophyta</taxon>
        <taxon>Magnoliopsida</taxon>
        <taxon>eudicotyledons</taxon>
        <taxon>Gunneridae</taxon>
        <taxon>Pentapetalae</taxon>
        <taxon>rosids</taxon>
        <taxon>malvids</taxon>
        <taxon>Malvales</taxon>
        <taxon>Malvaceae</taxon>
        <taxon>Grewioideae</taxon>
        <taxon>Apeibeae</taxon>
        <taxon>Corchorus</taxon>
    </lineage>
</organism>
<dbReference type="GO" id="GO:1900150">
    <property type="term" value="P:regulation of defense response to fungus"/>
    <property type="evidence" value="ECO:0007669"/>
    <property type="project" value="InterPro"/>
</dbReference>
<gene>
    <name evidence="4" type="ORF">COLO4_21715</name>
</gene>
<evidence type="ECO:0000256" key="1">
    <source>
        <dbReference type="SAM" id="MobiDB-lite"/>
    </source>
</evidence>
<dbReference type="Proteomes" id="UP000187203">
    <property type="component" value="Unassembled WGS sequence"/>
</dbReference>
<comment type="caution">
    <text evidence="4">The sequence shown here is derived from an EMBL/GenBank/DDBJ whole genome shotgun (WGS) entry which is preliminary data.</text>
</comment>
<protein>
    <submittedName>
        <fullName evidence="4">Uncharacterized protein</fullName>
    </submittedName>
</protein>
<dbReference type="EMBL" id="AWUE01017755">
    <property type="protein sequence ID" value="OMO85172.1"/>
    <property type="molecule type" value="Genomic_DNA"/>
</dbReference>
<feature type="region of interest" description="Disordered" evidence="1">
    <location>
        <begin position="680"/>
        <end position="700"/>
    </location>
</feature>
<dbReference type="STRING" id="93759.A0A1R3IRG8"/>
<dbReference type="PANTHER" id="PTHR31105:SF42">
    <property type="entry name" value="OS02G0258300 PROTEIN"/>
    <property type="match status" value="1"/>
</dbReference>
<dbReference type="Pfam" id="PF22910">
    <property type="entry name" value="EDR4-like_1st"/>
    <property type="match status" value="1"/>
</dbReference>
<feature type="compositionally biased region" description="Basic and acidic residues" evidence="1">
    <location>
        <begin position="592"/>
        <end position="606"/>
    </location>
</feature>
<accession>A0A1R3IRG8</accession>
<feature type="region of interest" description="Disordered" evidence="1">
    <location>
        <begin position="260"/>
        <end position="304"/>
    </location>
</feature>
<name>A0A1R3IRG8_9ROSI</name>
<feature type="region of interest" description="Disordered" evidence="1">
    <location>
        <begin position="546"/>
        <end position="668"/>
    </location>
</feature>
<proteinExistence type="predicted"/>
<feature type="compositionally biased region" description="Polar residues" evidence="1">
    <location>
        <begin position="562"/>
        <end position="584"/>
    </location>
</feature>
<dbReference type="InterPro" id="IPR040244">
    <property type="entry name" value="EDR4-like"/>
</dbReference>
<feature type="domain" description="Enhanced disease resistance 4-like N-terminal" evidence="3">
    <location>
        <begin position="6"/>
        <end position="39"/>
    </location>
</feature>
<reference evidence="5" key="1">
    <citation type="submission" date="2013-09" db="EMBL/GenBank/DDBJ databases">
        <title>Corchorus olitorius genome sequencing.</title>
        <authorList>
            <person name="Alam M."/>
            <person name="Haque M.S."/>
            <person name="Islam M.S."/>
            <person name="Emdad E.M."/>
            <person name="Islam M.M."/>
            <person name="Ahmed B."/>
            <person name="Halim A."/>
            <person name="Hossen Q.M.M."/>
            <person name="Hossain M.Z."/>
            <person name="Ahmed R."/>
            <person name="Khan M.M."/>
            <person name="Islam R."/>
            <person name="Rashid M.M."/>
            <person name="Khan S.A."/>
            <person name="Rahman M.S."/>
            <person name="Alam M."/>
            <person name="Yahiya A.S."/>
            <person name="Khan M.S."/>
            <person name="Azam M.S."/>
            <person name="Haque T."/>
            <person name="Lashkar M.Z.H."/>
            <person name="Akhand A.I."/>
            <person name="Morshed G."/>
            <person name="Roy S."/>
            <person name="Uddin K.S."/>
            <person name="Rabeya T."/>
            <person name="Hossain A.S."/>
            <person name="Chowdhury A."/>
            <person name="Snigdha A.R."/>
            <person name="Mortoza M.S."/>
            <person name="Matin S.A."/>
            <person name="Hoque S.M.E."/>
            <person name="Islam M.K."/>
            <person name="Roy D.K."/>
            <person name="Haider R."/>
            <person name="Moosa M.M."/>
            <person name="Elias S.M."/>
            <person name="Hasan A.M."/>
            <person name="Jahan S."/>
            <person name="Shafiuddin M."/>
            <person name="Mahmood N."/>
            <person name="Shommy N.S."/>
        </authorList>
    </citation>
    <scope>NUCLEOTIDE SEQUENCE [LARGE SCALE GENOMIC DNA]</scope>
    <source>
        <strain evidence="5">cv. O-4</strain>
    </source>
</reference>
<dbReference type="OrthoDB" id="2020426at2759"/>
<keyword evidence="5" id="KW-1185">Reference proteome</keyword>
<evidence type="ECO:0000259" key="3">
    <source>
        <dbReference type="Pfam" id="PF22910"/>
    </source>
</evidence>
<sequence length="875" mass="97541">MAEESNVRLVRCPKCQTLIKELPDYSLYKCGSCGAILRAKKKELASNGSLDNSIEQMGELANASDTEICRVEGIISRRKERTFREKSNMNPNSVSSRRDNEKVFLVDDKNVKEHRHKHTRTEIGVGYVDNNLPSSKNPVNNWAQRDEHNMIVNRSKSVNSGRDSQILDYSPRLADFARSLRLKGVGRDGVGGFHKRSLGTIDEQDRFSALGYSDEGPSSYRSASVYGYHKPGKSFDVPNGVQNFENDRAQLLKKLQELTDQLSRSHDKPQEPRESVPNDKRMASADSLGSLTGNKFHRSSANGHRVSELTYSNHDSKSGDDHVQNFYGNSRLALKHVHRRMPEYGDSISPGMQGRPHYPVFHHRPQQRTYGYSSRQHMDFINEASYLNPEEALYDRPSCSCSHCYDKPPGLINRRFMEEPCNSTFKQYASSDRVGQHYLPRVAKCPQLNFQDPAGHVWPSDIDSDIDFARRYPRRAAALRSRNKQLCHPIAGGAPFITCSNCLQLLMLPSKFKNVMKKGQRLRCGACSTVIEFKIEKKGLIVSVPKSSKQRSAKAEEKSSGYHPSSNACSKSGGTITTSSNVENSGYGLISSKEKESPDNVIDWRDSPVSSHRNDVSPTVLSSTLQEQVKSSSSNQAVSSRRNGNRTKQQEKVIPMKNASQIVSEKNAPLAPEVEVSFSGYRNTSSSSQNSLEESKEENQLKLHKGSKSFLVGIIKKSFRDFSRSNGNIKNERPAVLVNGQPISDFAVRNAEKQAGPIQPGNYWYDSQAGFWGVMGQTCSGIIPPFIEEFNYPMLGNCAAGNTGVFVNGRELHQKDLDILASKGLPTTRDKSYVIEFSGRVLDQGTGIQLCSLGKLAPTVEKEKRGFGMQVPLSE</sequence>
<dbReference type="InterPro" id="IPR055126">
    <property type="entry name" value="EDR4-like_N"/>
</dbReference>